<keyword evidence="1" id="KW-0812">Transmembrane</keyword>
<reference evidence="2" key="1">
    <citation type="submission" date="2020-12" db="EMBL/GenBank/DDBJ databases">
        <title>Clostridium thailandense sp. nov., a novel acetogenic bacterium isolated from peat land soil in Thailand.</title>
        <authorList>
            <person name="Chaikitkaew S."/>
            <person name="Birkeland N.K."/>
        </authorList>
    </citation>
    <scope>NUCLEOTIDE SEQUENCE</scope>
    <source>
        <strain evidence="2">PL3</strain>
    </source>
</reference>
<protein>
    <submittedName>
        <fullName evidence="2">Uncharacterized protein</fullName>
    </submittedName>
</protein>
<dbReference type="AlphaFoldDB" id="A0A949WSN0"/>
<proteinExistence type="predicted"/>
<gene>
    <name evidence="2" type="ORF">I6U48_20885</name>
</gene>
<organism evidence="2 3">
    <name type="scientific">Clostridium thailandense</name>
    <dbReference type="NCBI Taxonomy" id="2794346"/>
    <lineage>
        <taxon>Bacteria</taxon>
        <taxon>Bacillati</taxon>
        <taxon>Bacillota</taxon>
        <taxon>Clostridia</taxon>
        <taxon>Eubacteriales</taxon>
        <taxon>Clostridiaceae</taxon>
        <taxon>Clostridium</taxon>
    </lineage>
</organism>
<evidence type="ECO:0000313" key="3">
    <source>
        <dbReference type="Proteomes" id="UP000694308"/>
    </source>
</evidence>
<keyword evidence="1" id="KW-1133">Transmembrane helix</keyword>
<dbReference type="Proteomes" id="UP000694308">
    <property type="component" value="Unassembled WGS sequence"/>
</dbReference>
<comment type="caution">
    <text evidence="2">The sequence shown here is derived from an EMBL/GenBank/DDBJ whole genome shotgun (WGS) entry which is preliminary data.</text>
</comment>
<accession>A0A949WSN0</accession>
<evidence type="ECO:0000256" key="1">
    <source>
        <dbReference type="SAM" id="Phobius"/>
    </source>
</evidence>
<sequence>MIFLLIIIFIGIILFEAPVMIKKGYWHELKVFLGFLTVAFTMSLFYITGVPIPNPVKGMEYLVKDVMHLNYK</sequence>
<name>A0A949WSN0_9CLOT</name>
<keyword evidence="1" id="KW-0472">Membrane</keyword>
<feature type="transmembrane region" description="Helical" evidence="1">
    <location>
        <begin position="31"/>
        <end position="52"/>
    </location>
</feature>
<dbReference type="RefSeq" id="WP_218322412.1">
    <property type="nucleotide sequence ID" value="NZ_JAEEGC010000121.1"/>
</dbReference>
<evidence type="ECO:0000313" key="2">
    <source>
        <dbReference type="EMBL" id="MBV7275360.1"/>
    </source>
</evidence>
<keyword evidence="3" id="KW-1185">Reference proteome</keyword>
<dbReference type="EMBL" id="JAEEGC010000121">
    <property type="protein sequence ID" value="MBV7275360.1"/>
    <property type="molecule type" value="Genomic_DNA"/>
</dbReference>